<comment type="caution">
    <text evidence="2">The sequence shown here is derived from an EMBL/GenBank/DDBJ whole genome shotgun (WGS) entry which is preliminary data.</text>
</comment>
<reference evidence="2 3" key="1">
    <citation type="submission" date="2024-10" db="EMBL/GenBank/DDBJ databases">
        <title>Updated reference genomes for cyclostephanoid diatoms.</title>
        <authorList>
            <person name="Roberts W.R."/>
            <person name="Alverson A.J."/>
        </authorList>
    </citation>
    <scope>NUCLEOTIDE SEQUENCE [LARGE SCALE GENOMIC DNA]</scope>
    <source>
        <strain evidence="2 3">AJA232-27</strain>
    </source>
</reference>
<name>A0ABD3MT27_9STRA</name>
<sequence>MSHLQPPHKSFARYASVLRENLIACDTSLRRGDEDWQATLGRLNAAFNQTKNLNDIIENSYEHVVYIPKKCTANVQDVASFLSCRCTPDSIVSASTSSGVVGRMKGGDGRKSHKAAGGGGGDGGHVDGGVKREQDDEEEKERTAPKLLQRYEHKVYELASEFEEGMVRF</sequence>
<proteinExistence type="predicted"/>
<evidence type="ECO:0000256" key="1">
    <source>
        <dbReference type="SAM" id="MobiDB-lite"/>
    </source>
</evidence>
<evidence type="ECO:0000313" key="2">
    <source>
        <dbReference type="EMBL" id="KAL3767034.1"/>
    </source>
</evidence>
<feature type="region of interest" description="Disordered" evidence="1">
    <location>
        <begin position="95"/>
        <end position="147"/>
    </location>
</feature>
<dbReference type="AlphaFoldDB" id="A0ABD3MT27"/>
<accession>A0ABD3MT27</accession>
<dbReference type="EMBL" id="JALLBG020000078">
    <property type="protein sequence ID" value="KAL3767034.1"/>
    <property type="molecule type" value="Genomic_DNA"/>
</dbReference>
<gene>
    <name evidence="2" type="ORF">ACHAWU_004532</name>
</gene>
<evidence type="ECO:0000313" key="3">
    <source>
        <dbReference type="Proteomes" id="UP001530293"/>
    </source>
</evidence>
<dbReference type="Proteomes" id="UP001530293">
    <property type="component" value="Unassembled WGS sequence"/>
</dbReference>
<feature type="compositionally biased region" description="Basic and acidic residues" evidence="1">
    <location>
        <begin position="124"/>
        <end position="147"/>
    </location>
</feature>
<protein>
    <submittedName>
        <fullName evidence="2">Uncharacterized protein</fullName>
    </submittedName>
</protein>
<organism evidence="2 3">
    <name type="scientific">Discostella pseudostelligera</name>
    <dbReference type="NCBI Taxonomy" id="259834"/>
    <lineage>
        <taxon>Eukaryota</taxon>
        <taxon>Sar</taxon>
        <taxon>Stramenopiles</taxon>
        <taxon>Ochrophyta</taxon>
        <taxon>Bacillariophyta</taxon>
        <taxon>Coscinodiscophyceae</taxon>
        <taxon>Thalassiosirophycidae</taxon>
        <taxon>Stephanodiscales</taxon>
        <taxon>Stephanodiscaceae</taxon>
        <taxon>Discostella</taxon>
    </lineage>
</organism>
<keyword evidence="3" id="KW-1185">Reference proteome</keyword>